<reference evidence="10" key="1">
    <citation type="journal article" date="2019" name="Int. J. Syst. Evol. Microbiol.">
        <title>The Global Catalogue of Microorganisms (GCM) 10K type strain sequencing project: providing services to taxonomists for standard genome sequencing and annotation.</title>
        <authorList>
            <consortium name="The Broad Institute Genomics Platform"/>
            <consortium name="The Broad Institute Genome Sequencing Center for Infectious Disease"/>
            <person name="Wu L."/>
            <person name="Ma J."/>
        </authorList>
    </citation>
    <scope>NUCLEOTIDE SEQUENCE [LARGE SCALE GENOMIC DNA]</scope>
    <source>
        <strain evidence="10">FCH27</strain>
    </source>
</reference>
<comment type="similarity">
    <text evidence="2">Belongs to the EamA transporter family.</text>
</comment>
<comment type="subcellular location">
    <subcellularLocation>
        <location evidence="1">Membrane</location>
        <topology evidence="1">Multi-pass membrane protein</topology>
    </subcellularLocation>
</comment>
<feature type="transmembrane region" description="Helical" evidence="7">
    <location>
        <begin position="37"/>
        <end position="54"/>
    </location>
</feature>
<feature type="transmembrane region" description="Helical" evidence="7">
    <location>
        <begin position="178"/>
        <end position="199"/>
    </location>
</feature>
<proteinExistence type="inferred from homology"/>
<feature type="compositionally biased region" description="Basic and acidic residues" evidence="6">
    <location>
        <begin position="319"/>
        <end position="330"/>
    </location>
</feature>
<keyword evidence="4 7" id="KW-1133">Transmembrane helix</keyword>
<accession>A0ABW2N8A8</accession>
<evidence type="ECO:0000256" key="6">
    <source>
        <dbReference type="SAM" id="MobiDB-lite"/>
    </source>
</evidence>
<dbReference type="EMBL" id="JBHTCH010000021">
    <property type="protein sequence ID" value="MFC7362170.1"/>
    <property type="molecule type" value="Genomic_DNA"/>
</dbReference>
<dbReference type="Pfam" id="PF00892">
    <property type="entry name" value="EamA"/>
    <property type="match status" value="2"/>
</dbReference>
<evidence type="ECO:0000313" key="9">
    <source>
        <dbReference type="EMBL" id="MFC7362170.1"/>
    </source>
</evidence>
<dbReference type="InterPro" id="IPR000620">
    <property type="entry name" value="EamA_dom"/>
</dbReference>
<feature type="transmembrane region" description="Helical" evidence="7">
    <location>
        <begin position="122"/>
        <end position="140"/>
    </location>
</feature>
<evidence type="ECO:0000256" key="3">
    <source>
        <dbReference type="ARBA" id="ARBA00022692"/>
    </source>
</evidence>
<evidence type="ECO:0000259" key="8">
    <source>
        <dbReference type="Pfam" id="PF00892"/>
    </source>
</evidence>
<keyword evidence="5 7" id="KW-0472">Membrane</keyword>
<feature type="transmembrane region" description="Helical" evidence="7">
    <location>
        <begin position="211"/>
        <end position="229"/>
    </location>
</feature>
<feature type="domain" description="EamA" evidence="8">
    <location>
        <begin position="147"/>
        <end position="280"/>
    </location>
</feature>
<feature type="transmembrane region" description="Helical" evidence="7">
    <location>
        <begin position="94"/>
        <end position="115"/>
    </location>
</feature>
<dbReference type="PANTHER" id="PTHR32322">
    <property type="entry name" value="INNER MEMBRANE TRANSPORTER"/>
    <property type="match status" value="1"/>
</dbReference>
<evidence type="ECO:0000256" key="4">
    <source>
        <dbReference type="ARBA" id="ARBA00022989"/>
    </source>
</evidence>
<dbReference type="RefSeq" id="WP_255892100.1">
    <property type="nucleotide sequence ID" value="NZ_JAFMZM010000005.1"/>
</dbReference>
<feature type="domain" description="EamA" evidence="8">
    <location>
        <begin position="8"/>
        <end position="137"/>
    </location>
</feature>
<dbReference type="Proteomes" id="UP001596524">
    <property type="component" value="Unassembled WGS sequence"/>
</dbReference>
<evidence type="ECO:0000256" key="5">
    <source>
        <dbReference type="ARBA" id="ARBA00023136"/>
    </source>
</evidence>
<gene>
    <name evidence="9" type="ORF">ACFQO6_17985</name>
</gene>
<evidence type="ECO:0000256" key="7">
    <source>
        <dbReference type="SAM" id="Phobius"/>
    </source>
</evidence>
<dbReference type="PANTHER" id="PTHR32322:SF2">
    <property type="entry name" value="EAMA DOMAIN-CONTAINING PROTEIN"/>
    <property type="match status" value="1"/>
</dbReference>
<dbReference type="SUPFAM" id="SSF103481">
    <property type="entry name" value="Multidrug resistance efflux transporter EmrE"/>
    <property type="match status" value="2"/>
</dbReference>
<name>A0ABW2N8A8_9ACTN</name>
<dbReference type="InterPro" id="IPR037185">
    <property type="entry name" value="EmrE-like"/>
</dbReference>
<feature type="transmembrane region" description="Helical" evidence="7">
    <location>
        <begin position="146"/>
        <end position="166"/>
    </location>
</feature>
<protein>
    <submittedName>
        <fullName evidence="9">EamA family transporter</fullName>
    </submittedName>
</protein>
<evidence type="ECO:0000256" key="1">
    <source>
        <dbReference type="ARBA" id="ARBA00004141"/>
    </source>
</evidence>
<dbReference type="InterPro" id="IPR050638">
    <property type="entry name" value="AA-Vitamin_Transporters"/>
</dbReference>
<organism evidence="9 10">
    <name type="scientific">Nocardioides astragali</name>
    <dbReference type="NCBI Taxonomy" id="1776736"/>
    <lineage>
        <taxon>Bacteria</taxon>
        <taxon>Bacillati</taxon>
        <taxon>Actinomycetota</taxon>
        <taxon>Actinomycetes</taxon>
        <taxon>Propionibacteriales</taxon>
        <taxon>Nocardioidaceae</taxon>
        <taxon>Nocardioides</taxon>
    </lineage>
</organism>
<evidence type="ECO:0000313" key="10">
    <source>
        <dbReference type="Proteomes" id="UP001596524"/>
    </source>
</evidence>
<feature type="transmembrane region" description="Helical" evidence="7">
    <location>
        <begin position="66"/>
        <end position="88"/>
    </location>
</feature>
<feature type="transmembrane region" description="Helical" evidence="7">
    <location>
        <begin position="266"/>
        <end position="286"/>
    </location>
</feature>
<keyword evidence="3 7" id="KW-0812">Transmembrane</keyword>
<keyword evidence="10" id="KW-1185">Reference proteome</keyword>
<evidence type="ECO:0000256" key="2">
    <source>
        <dbReference type="ARBA" id="ARBA00007362"/>
    </source>
</evidence>
<sequence>MATTLRSSAVLLAALAPLTWGTSYYVATEWLPSHRPLLAAAVRALPAGLLLVVATRQFPDSPISWFRVATLGLLNIGAFFALLFVSAYHLPGGVAATLGAVQPLMVAALSHGVLAERITRRALVTGVVGIFGIAILVLRGDAALDVTGAVAGLAGAASMATGVVLAKRWGPPPGMSNVAHTGWMLTLGGAVLVPIVAALEGTPESIDGRNAMGFGYLILVNTALAYVVWMRSISQLPATQLTYLGLLSPITATVVGWVALGEALTLIQMLGLALALGSVLAAQGVLPQLRRRQVAAEAAVEGAGALRGQLDEPTLAEQSDDRAGSDHFRAQDANGLLPGEDPALT</sequence>
<feature type="region of interest" description="Disordered" evidence="6">
    <location>
        <begin position="310"/>
        <end position="345"/>
    </location>
</feature>
<feature type="transmembrane region" description="Helical" evidence="7">
    <location>
        <begin position="241"/>
        <end position="260"/>
    </location>
</feature>
<comment type="caution">
    <text evidence="9">The sequence shown here is derived from an EMBL/GenBank/DDBJ whole genome shotgun (WGS) entry which is preliminary data.</text>
</comment>